<dbReference type="Proteomes" id="UP000275024">
    <property type="component" value="Unassembled WGS sequence"/>
</dbReference>
<comment type="caution">
    <text evidence="2">The sequence shown here is derived from an EMBL/GenBank/DDBJ whole genome shotgun (WGS) entry which is preliminary data.</text>
</comment>
<accession>A0A3A9WBS0</accession>
<dbReference type="Gene3D" id="1.10.10.10">
    <property type="entry name" value="Winged helix-like DNA-binding domain superfamily/Winged helix DNA-binding domain"/>
    <property type="match status" value="1"/>
</dbReference>
<evidence type="ECO:0000313" key="2">
    <source>
        <dbReference type="EMBL" id="RKN05076.1"/>
    </source>
</evidence>
<organism evidence="2 5">
    <name type="scientific">Streptomyces radicis</name>
    <dbReference type="NCBI Taxonomy" id="1750517"/>
    <lineage>
        <taxon>Bacteria</taxon>
        <taxon>Bacillati</taxon>
        <taxon>Actinomycetota</taxon>
        <taxon>Actinomycetes</taxon>
        <taxon>Kitasatosporales</taxon>
        <taxon>Streptomycetaceae</taxon>
        <taxon>Streptomyces</taxon>
    </lineage>
</organism>
<dbReference type="PANTHER" id="PTHR34293">
    <property type="entry name" value="HTH-TYPE TRANSCRIPTIONAL REGULATOR TRMBL2"/>
    <property type="match status" value="1"/>
</dbReference>
<dbReference type="EMBL" id="RBDY01000027">
    <property type="protein sequence ID" value="RKN16402.1"/>
    <property type="molecule type" value="Genomic_DNA"/>
</dbReference>
<feature type="domain" description="HTH luxR-type" evidence="1">
    <location>
        <begin position="272"/>
        <end position="321"/>
    </location>
</feature>
<protein>
    <recommendedName>
        <fullName evidence="1">HTH luxR-type domain-containing protein</fullName>
    </recommendedName>
</protein>
<gene>
    <name evidence="3" type="ORF">D7318_25640</name>
    <name evidence="2" type="ORF">D7319_26275</name>
</gene>
<evidence type="ECO:0000313" key="3">
    <source>
        <dbReference type="EMBL" id="RKN16402.1"/>
    </source>
</evidence>
<reference evidence="4 5" key="1">
    <citation type="submission" date="2018-09" db="EMBL/GenBank/DDBJ databases">
        <title>Streptomyces sp. nov. DS1-2, an endophytic actinomycete isolated from roots of Dendrobium scabrilingue.</title>
        <authorList>
            <person name="Kuncharoen N."/>
            <person name="Kudo T."/>
            <person name="Ohkuma M."/>
            <person name="Yuki M."/>
            <person name="Tanasupawat S."/>
        </authorList>
    </citation>
    <scope>NUCLEOTIDE SEQUENCE [LARGE SCALE GENOMIC DNA]</scope>
    <source>
        <strain evidence="2 5">AZ1-7</strain>
        <strain evidence="3 4">DS1-2</strain>
    </source>
</reference>
<dbReference type="PANTHER" id="PTHR34293:SF1">
    <property type="entry name" value="HTH-TYPE TRANSCRIPTIONAL REGULATOR TRMBL2"/>
    <property type="match status" value="1"/>
</dbReference>
<sequence>MAPDVDEPVGARMDDHAAALYHYTVRRGELGALEPAAAELGLPVATLLAAATRLVELRLLGTEEAADGRLVPAPPEVATALLVSPVERAMYRRRELADRLRDRIGAVAGGGAGGEIDALDGGAEIRGLFKLAAETCRDELVVLRPGHRQEDALDELLSPCFDVLERQVPVRVVSPHRSRTGFAARARSTRLARGGAGIRTLSQVPQAAVVFDRSLAVLIDLPEHGGEPTARRVRDGDVVRFMVELFDQLWEGATPFTVGGPGYADAADDLKQSLARLMAEGLTDEVVARRLGMSVRTCRRHIAGLLRDLDAVSRFQAGARAATRFPLTGAREDRAENG</sequence>
<dbReference type="InterPro" id="IPR000792">
    <property type="entry name" value="Tscrpt_reg_LuxR_C"/>
</dbReference>
<dbReference type="GO" id="GO:0006355">
    <property type="term" value="P:regulation of DNA-templated transcription"/>
    <property type="evidence" value="ECO:0007669"/>
    <property type="project" value="InterPro"/>
</dbReference>
<dbReference type="InterPro" id="IPR036388">
    <property type="entry name" value="WH-like_DNA-bd_sf"/>
</dbReference>
<dbReference type="InterPro" id="IPR051797">
    <property type="entry name" value="TrmB-like"/>
</dbReference>
<dbReference type="SMART" id="SM00421">
    <property type="entry name" value="HTH_LUXR"/>
    <property type="match status" value="1"/>
</dbReference>
<evidence type="ECO:0000259" key="1">
    <source>
        <dbReference type="SMART" id="SM00421"/>
    </source>
</evidence>
<dbReference type="InterPro" id="IPR016032">
    <property type="entry name" value="Sig_transdc_resp-reg_C-effctor"/>
</dbReference>
<dbReference type="SUPFAM" id="SSF46894">
    <property type="entry name" value="C-terminal effector domain of the bipartite response regulators"/>
    <property type="match status" value="1"/>
</dbReference>
<proteinExistence type="predicted"/>
<dbReference type="AlphaFoldDB" id="A0A3A9WBS0"/>
<dbReference type="Proteomes" id="UP000268652">
    <property type="component" value="Unassembled WGS sequence"/>
</dbReference>
<name>A0A3A9WBS0_9ACTN</name>
<keyword evidence="4" id="KW-1185">Reference proteome</keyword>
<evidence type="ECO:0000313" key="4">
    <source>
        <dbReference type="Proteomes" id="UP000268652"/>
    </source>
</evidence>
<evidence type="ECO:0000313" key="5">
    <source>
        <dbReference type="Proteomes" id="UP000275024"/>
    </source>
</evidence>
<dbReference type="EMBL" id="RBDX01000029">
    <property type="protein sequence ID" value="RKN05076.1"/>
    <property type="molecule type" value="Genomic_DNA"/>
</dbReference>
<dbReference type="GO" id="GO:0003677">
    <property type="term" value="F:DNA binding"/>
    <property type="evidence" value="ECO:0007669"/>
    <property type="project" value="InterPro"/>
</dbReference>